<dbReference type="Proteomes" id="UP000318081">
    <property type="component" value="Chromosome"/>
</dbReference>
<dbReference type="Pfam" id="PF14559">
    <property type="entry name" value="TPR_19"/>
    <property type="match status" value="1"/>
</dbReference>
<dbReference type="Gene3D" id="1.25.40.10">
    <property type="entry name" value="Tetratricopeptide repeat domain"/>
    <property type="match status" value="2"/>
</dbReference>
<dbReference type="Gene3D" id="2.130.10.130">
    <property type="entry name" value="Integrin alpha, N-terminal"/>
    <property type="match status" value="2"/>
</dbReference>
<dbReference type="InterPro" id="IPR013517">
    <property type="entry name" value="FG-GAP"/>
</dbReference>
<dbReference type="SUPFAM" id="SSF69318">
    <property type="entry name" value="Integrin alpha N-terminal domain"/>
    <property type="match status" value="1"/>
</dbReference>
<dbReference type="PANTHER" id="PTHR16026:SF0">
    <property type="entry name" value="CARTILAGE ACIDIC PROTEIN 1"/>
    <property type="match status" value="1"/>
</dbReference>
<evidence type="ECO:0000256" key="1">
    <source>
        <dbReference type="ARBA" id="ARBA00022729"/>
    </source>
</evidence>
<dbReference type="InterPro" id="IPR011519">
    <property type="entry name" value="UnbV_ASPIC"/>
</dbReference>
<accession>A0ABX5XQT0</accession>
<dbReference type="InterPro" id="IPR011990">
    <property type="entry name" value="TPR-like_helical_dom_sf"/>
</dbReference>
<feature type="compositionally biased region" description="Polar residues" evidence="2">
    <location>
        <begin position="29"/>
        <end position="54"/>
    </location>
</feature>
<dbReference type="InterPro" id="IPR027039">
    <property type="entry name" value="Crtac1"/>
</dbReference>
<dbReference type="PROSITE" id="PS51257">
    <property type="entry name" value="PROKAR_LIPOPROTEIN"/>
    <property type="match status" value="1"/>
</dbReference>
<keyword evidence="1" id="KW-0732">Signal</keyword>
<feature type="region of interest" description="Disordered" evidence="2">
    <location>
        <begin position="29"/>
        <end position="69"/>
    </location>
</feature>
<sequence length="1017" mass="111238">MTDRTIYLTSAIAIVLTLSIGCRHSGNPETAITSAEQDSDSLPQEPSADTSDAEPQTGVATDPPPNVKMDRAGVIAKAEQLEQQGDLRGAESVLRSLLLVDPDDDEILFRMANLAAGRGDLAEAIEVLKSIPADHPESGLPALGQAADWSFQLGRYQDAERGYLKILEQIPQAAPAHRKLAFLYNRQGRRHEAVEHVRHLCRQGNVRQDELHSLMQPSDAMYDPPSDTPAAPDQHLYYPIGVSGEARKLFMDENFQAAVDVLRDSVDADQQPPSIVAFFGRAAAEAQDDVSFQWWLGKVDARTKQFSEYWAAIGTYWWTQREPEQASRALLEALDREPSDFRSIVRLRAALEALGRGEDAEQWSDRWKTLRDVSQVNNRIADAPQPDLASMLRLAALLESLDRRLESVLWKSLAAHYQRAPRNVLQGLQGELVRLVQSEQGFPETAVKLCGMRLDAFPLPAMNLTETNVPAPTAGSSPAPYQSVEPSFENVAANVGLTHAFHVASSSQDRGFSVYQSVGGAVAVIDYDLDGQADLYFTQGGADPPDFVGRESNVLYRQTEGKLVDVTGHAGAQQSRYSTGVTVGDWNQDGFADLVVANVGQNSLWINSGDGTFRSVDFDDRDDKTILTTSLAMADLSGDALPDVFELNYLHDPAFSKRPAVNELGQVVGYLKPAEFNPGTDRWITNDGKGQASFRLIGDPETAAASGLGVVVGDFDDRHPGNEVFVGNDTDPNQLWVRGSGADENPWSDVAMSRGCAFGFDGVPTASMGVAAGDFDQNGALDFHVTNFQDENASLFLNRDGMFQDRNVGFGLAGPSSSVLGFGTQAIDYNNDGTLDLVVTNGHIEQSAAIPDPFEQPPQMFRNLGNRFELCDVSDPSGYWSGRHVGRGLARLDFNRDGKMDVVVTHLGETSALLINRTATQNHWLQIQLVGTQSERDAIGAKVDVQVGDRSLSDWVVAGDGFFCRNEAVLAFGLGNRQQVDQLSIRWPSGRRQQINNLPADRRLLIVEGDPEPFERW</sequence>
<dbReference type="EMBL" id="CP036432">
    <property type="protein sequence ID" value="QDV84368.1"/>
    <property type="molecule type" value="Genomic_DNA"/>
</dbReference>
<evidence type="ECO:0000259" key="3">
    <source>
        <dbReference type="Pfam" id="PF07593"/>
    </source>
</evidence>
<reference evidence="4 5" key="1">
    <citation type="submission" date="2019-02" db="EMBL/GenBank/DDBJ databases">
        <title>Deep-cultivation of Planctomycetes and their phenomic and genomic characterization uncovers novel biology.</title>
        <authorList>
            <person name="Wiegand S."/>
            <person name="Jogler M."/>
            <person name="Boedeker C."/>
            <person name="Pinto D."/>
            <person name="Vollmers J."/>
            <person name="Rivas-Marin E."/>
            <person name="Kohn T."/>
            <person name="Peeters S.H."/>
            <person name="Heuer A."/>
            <person name="Rast P."/>
            <person name="Oberbeckmann S."/>
            <person name="Bunk B."/>
            <person name="Jeske O."/>
            <person name="Meyerdierks A."/>
            <person name="Storesund J.E."/>
            <person name="Kallscheuer N."/>
            <person name="Luecker S."/>
            <person name="Lage O.M."/>
            <person name="Pohl T."/>
            <person name="Merkel B.J."/>
            <person name="Hornburger P."/>
            <person name="Mueller R.-W."/>
            <person name="Bruemmer F."/>
            <person name="Labrenz M."/>
            <person name="Spormann A.M."/>
            <person name="Op den Camp H."/>
            <person name="Overmann J."/>
            <person name="Amann R."/>
            <person name="Jetten M.S.M."/>
            <person name="Mascher T."/>
            <person name="Medema M.H."/>
            <person name="Devos D.P."/>
            <person name="Kaster A.-K."/>
            <person name="Ovreas L."/>
            <person name="Rohde M."/>
            <person name="Galperin M.Y."/>
            <person name="Jogler C."/>
        </authorList>
    </citation>
    <scope>NUCLEOTIDE SEQUENCE [LARGE SCALE GENOMIC DNA]</scope>
    <source>
        <strain evidence="4 5">TBK1r</strain>
    </source>
</reference>
<dbReference type="SUPFAM" id="SSF48452">
    <property type="entry name" value="TPR-like"/>
    <property type="match status" value="1"/>
</dbReference>
<proteinExistence type="predicted"/>
<dbReference type="Pfam" id="PF07593">
    <property type="entry name" value="UnbV_ASPIC"/>
    <property type="match status" value="1"/>
</dbReference>
<name>A0ABX5XQT0_9BACT</name>
<dbReference type="InterPro" id="IPR028994">
    <property type="entry name" value="Integrin_alpha_N"/>
</dbReference>
<evidence type="ECO:0000256" key="2">
    <source>
        <dbReference type="SAM" id="MobiDB-lite"/>
    </source>
</evidence>
<dbReference type="Pfam" id="PF13517">
    <property type="entry name" value="FG-GAP_3"/>
    <property type="match status" value="2"/>
</dbReference>
<dbReference type="RefSeq" id="WP_145212539.1">
    <property type="nucleotide sequence ID" value="NZ_CP036432.1"/>
</dbReference>
<gene>
    <name evidence="4" type="ORF">TBK1r_33130</name>
</gene>
<evidence type="ECO:0000313" key="5">
    <source>
        <dbReference type="Proteomes" id="UP000318081"/>
    </source>
</evidence>
<protein>
    <submittedName>
        <fullName evidence="4">ASPIC and UnbV</fullName>
    </submittedName>
</protein>
<evidence type="ECO:0000313" key="4">
    <source>
        <dbReference type="EMBL" id="QDV84368.1"/>
    </source>
</evidence>
<organism evidence="4 5">
    <name type="scientific">Stieleria magnilauensis</name>
    <dbReference type="NCBI Taxonomy" id="2527963"/>
    <lineage>
        <taxon>Bacteria</taxon>
        <taxon>Pseudomonadati</taxon>
        <taxon>Planctomycetota</taxon>
        <taxon>Planctomycetia</taxon>
        <taxon>Pirellulales</taxon>
        <taxon>Pirellulaceae</taxon>
        <taxon>Stieleria</taxon>
    </lineage>
</organism>
<keyword evidence="5" id="KW-1185">Reference proteome</keyword>
<dbReference type="PANTHER" id="PTHR16026">
    <property type="entry name" value="CARTILAGE ACIDIC PROTEIN 1"/>
    <property type="match status" value="1"/>
</dbReference>
<feature type="domain" description="ASPIC/UnbV" evidence="3">
    <location>
        <begin position="938"/>
        <end position="1004"/>
    </location>
</feature>